<dbReference type="InterPro" id="IPR001611">
    <property type="entry name" value="Leu-rich_rpt"/>
</dbReference>
<evidence type="ECO:0000313" key="11">
    <source>
        <dbReference type="Proteomes" id="UP000283530"/>
    </source>
</evidence>
<dbReference type="OrthoDB" id="1658at2759"/>
<dbReference type="PANTHER" id="PTHR11129:SF2">
    <property type="entry name" value="GERANYLGERANYL TRANSFERASE TYPE-2 SUBUNIT ALPHA"/>
    <property type="match status" value="1"/>
</dbReference>
<proteinExistence type="inferred from homology"/>
<protein>
    <recommendedName>
        <fullName evidence="3 9">Geranylgeranyl transferase type-2 subunit alpha</fullName>
        <ecNumber evidence="2 9">2.5.1.60</ecNumber>
    </recommendedName>
    <alternativeName>
        <fullName evidence="7 9">Geranylgeranyl transferase type II subunit alpha</fullName>
    </alternativeName>
</protein>
<organism evidence="10 11">
    <name type="scientific">Cinnamomum micranthum f. kanehirae</name>
    <dbReference type="NCBI Taxonomy" id="337451"/>
    <lineage>
        <taxon>Eukaryota</taxon>
        <taxon>Viridiplantae</taxon>
        <taxon>Streptophyta</taxon>
        <taxon>Embryophyta</taxon>
        <taxon>Tracheophyta</taxon>
        <taxon>Spermatophyta</taxon>
        <taxon>Magnoliopsida</taxon>
        <taxon>Magnoliidae</taxon>
        <taxon>Laurales</taxon>
        <taxon>Lauraceae</taxon>
        <taxon>Cinnamomum</taxon>
    </lineage>
</organism>
<dbReference type="Pfam" id="PF01239">
    <property type="entry name" value="PPTA"/>
    <property type="match status" value="5"/>
</dbReference>
<name>A0A443N6K0_9MAGN</name>
<gene>
    <name evidence="10" type="ORF">CKAN_00244100</name>
</gene>
<evidence type="ECO:0000256" key="2">
    <source>
        <dbReference type="ARBA" id="ARBA00012656"/>
    </source>
</evidence>
<dbReference type="GO" id="GO:0005968">
    <property type="term" value="C:Rab-protein geranylgeranyltransferase complex"/>
    <property type="evidence" value="ECO:0007669"/>
    <property type="project" value="TreeGrafter"/>
</dbReference>
<dbReference type="SUPFAM" id="SSF48439">
    <property type="entry name" value="Protein prenylyltransferase"/>
    <property type="match status" value="1"/>
</dbReference>
<evidence type="ECO:0000256" key="6">
    <source>
        <dbReference type="ARBA" id="ARBA00022737"/>
    </source>
</evidence>
<dbReference type="Proteomes" id="UP000283530">
    <property type="component" value="Unassembled WGS sequence"/>
</dbReference>
<dbReference type="FunFam" id="1.25.40.120:FF:000035">
    <property type="entry name" value="Geranylgeranyl transferase type-2 subunit alpha"/>
    <property type="match status" value="1"/>
</dbReference>
<dbReference type="Gene3D" id="3.80.10.10">
    <property type="entry name" value="Ribonuclease Inhibitor"/>
    <property type="match status" value="1"/>
</dbReference>
<dbReference type="AlphaFoldDB" id="A0A443N6K0"/>
<dbReference type="InterPro" id="IPR032675">
    <property type="entry name" value="LRR_dom_sf"/>
</dbReference>
<accession>A0A443N6K0</accession>
<reference evidence="10 11" key="1">
    <citation type="journal article" date="2019" name="Nat. Plants">
        <title>Stout camphor tree genome fills gaps in understanding of flowering plant genome evolution.</title>
        <authorList>
            <person name="Chaw S.M."/>
            <person name="Liu Y.C."/>
            <person name="Wu Y.W."/>
            <person name="Wang H.Y."/>
            <person name="Lin C.I."/>
            <person name="Wu C.S."/>
            <person name="Ke H.M."/>
            <person name="Chang L.Y."/>
            <person name="Hsu C.Y."/>
            <person name="Yang H.T."/>
            <person name="Sudianto E."/>
            <person name="Hsu M.H."/>
            <person name="Wu K.P."/>
            <person name="Wang L.N."/>
            <person name="Leebens-Mack J.H."/>
            <person name="Tsai I.J."/>
        </authorList>
    </citation>
    <scope>NUCLEOTIDE SEQUENCE [LARGE SCALE GENOMIC DNA]</scope>
    <source>
        <strain evidence="11">cv. Chaw 1501</strain>
        <tissue evidence="10">Young leaves</tissue>
    </source>
</reference>
<dbReference type="EMBL" id="QPKB01000001">
    <property type="protein sequence ID" value="RWR74126.1"/>
    <property type="molecule type" value="Genomic_DNA"/>
</dbReference>
<dbReference type="InterPro" id="IPR002088">
    <property type="entry name" value="Prenyl_trans_a"/>
</dbReference>
<comment type="function">
    <text evidence="9">Catalyzes the transfer of a geranyl-geranyl moiety from geranyl-geranyl pyrophosphate to cysteines occuring in specific C-terminal amino acid sequences.</text>
</comment>
<evidence type="ECO:0000256" key="7">
    <source>
        <dbReference type="ARBA" id="ARBA00031267"/>
    </source>
</evidence>
<evidence type="ECO:0000256" key="8">
    <source>
        <dbReference type="ARBA" id="ARBA00047658"/>
    </source>
</evidence>
<dbReference type="PANTHER" id="PTHR11129">
    <property type="entry name" value="PROTEIN FARNESYLTRANSFERASE ALPHA SUBUNIT/RAB GERANYLGERANYL TRANSFERASE ALPHA SUBUNIT"/>
    <property type="match status" value="1"/>
</dbReference>
<dbReference type="PROSITE" id="PS51147">
    <property type="entry name" value="PFTA"/>
    <property type="match status" value="5"/>
</dbReference>
<comment type="caution">
    <text evidence="10">The sequence shown here is derived from an EMBL/GenBank/DDBJ whole genome shotgun (WGS) entry which is preliminary data.</text>
</comment>
<dbReference type="Gene3D" id="1.25.40.120">
    <property type="entry name" value="Protein prenylyltransferase"/>
    <property type="match status" value="1"/>
</dbReference>
<dbReference type="PROSITE" id="PS51450">
    <property type="entry name" value="LRR"/>
    <property type="match status" value="2"/>
</dbReference>
<dbReference type="SUPFAM" id="SSF52058">
    <property type="entry name" value="L domain-like"/>
    <property type="match status" value="1"/>
</dbReference>
<keyword evidence="11" id="KW-1185">Reference proteome</keyword>
<dbReference type="GO" id="GO:0004663">
    <property type="term" value="F:Rab geranylgeranyltransferase activity"/>
    <property type="evidence" value="ECO:0007669"/>
    <property type="project" value="UniProtKB-UniRule"/>
</dbReference>
<comment type="catalytic activity">
    <reaction evidence="8 9">
        <text>geranylgeranyl diphosphate + L-cysteinyl-[protein] = S-geranylgeranyl-L-cysteinyl-[protein] + diphosphate</text>
        <dbReference type="Rhea" id="RHEA:21240"/>
        <dbReference type="Rhea" id="RHEA-COMP:10131"/>
        <dbReference type="Rhea" id="RHEA-COMP:11537"/>
        <dbReference type="ChEBI" id="CHEBI:29950"/>
        <dbReference type="ChEBI" id="CHEBI:33019"/>
        <dbReference type="ChEBI" id="CHEBI:57533"/>
        <dbReference type="ChEBI" id="CHEBI:86021"/>
        <dbReference type="EC" id="2.5.1.60"/>
    </reaction>
</comment>
<evidence type="ECO:0000256" key="1">
    <source>
        <dbReference type="ARBA" id="ARBA00006734"/>
    </source>
</evidence>
<comment type="similarity">
    <text evidence="1 9">Belongs to the protein prenyltransferase subunit alpha family.</text>
</comment>
<keyword evidence="4 9" id="KW-0637">Prenyltransferase</keyword>
<keyword evidence="5 9" id="KW-0808">Transferase</keyword>
<evidence type="ECO:0000256" key="5">
    <source>
        <dbReference type="ARBA" id="ARBA00022679"/>
    </source>
</evidence>
<sequence>MHGRPRKPLKPEESAASIDKANKLRALQSQFYHIHHNKIYDKEALDLSAKLLEMNPEIYTAWNYRKLGVESNLQSLSDPDSIKSLLDEELRVVESALRQNYKSYGAWHHRKWVLRKGYSSIEREFRLLDQFLKADSRNFHGWNYRRFVAALQNVSDEEELKFTTDKINANFSNYSAWHNRSVLLSHLLNRKAQGFVPREKVLSEEYELVHQALFTDPDDQSGWFYHLWLLDQTVNQDTTLLISSWPVHGLELTLSNNRTEDVRLSSPFPAFNLDNFVHKEGVPLILYFNQAVEGVNSSTVTVNSMLEKNENLIWKPLSTNKSGKAHSWMTYLKIPDVRNSALKAHTIEVSLGHSQGIISSRGCHCIHPTCFRFTLNLQFNDSENMETERSTEMINWKDENFVTSDAFLQDFTPTLLRFNQLTINEGYVSTISNWHVETLENEIALFRELLSEVNCKIAKLTLARLLMSLDIVMSSGAICKQRTHTKEVLELFNDLVKMDPVHSRYYKDQHSLLLMEQVTSDEESLAKHFWYYKELTSSLSQTNFCLRLNKLSLSRIGFLERLLWIQMLDLSHNELHSIEGLESLQLLIYLNLSHNRISCFTALEPLRLIKSLRSLDISYNEIGIHSIDTTRYLCSSPLSHTRASDCHVEEHATVNVEVANYWEALLIFKDMRLTQLDIAGNAVDNENFRMLLVKELPSLLWVDGARVK</sequence>
<dbReference type="STRING" id="337451.A0A443N6K0"/>
<dbReference type="GO" id="GO:0097354">
    <property type="term" value="P:prenylation"/>
    <property type="evidence" value="ECO:0007669"/>
    <property type="project" value="UniProtKB-UniRule"/>
</dbReference>
<keyword evidence="6" id="KW-0677">Repeat</keyword>
<dbReference type="FunFam" id="3.80.10.10:FF:000756">
    <property type="entry name" value="Rab geranylgeranyl transferase like protein"/>
    <property type="match status" value="1"/>
</dbReference>
<evidence type="ECO:0000256" key="3">
    <source>
        <dbReference type="ARBA" id="ARBA00014772"/>
    </source>
</evidence>
<evidence type="ECO:0000256" key="9">
    <source>
        <dbReference type="RuleBase" id="RU367120"/>
    </source>
</evidence>
<evidence type="ECO:0000256" key="4">
    <source>
        <dbReference type="ARBA" id="ARBA00022602"/>
    </source>
</evidence>
<evidence type="ECO:0000313" key="10">
    <source>
        <dbReference type="EMBL" id="RWR74126.1"/>
    </source>
</evidence>
<dbReference type="EC" id="2.5.1.60" evidence="2 9"/>